<dbReference type="PANTHER" id="PTHR36438:SF1">
    <property type="entry name" value="IRON-SULFUR CLUSTER REPAIR PROTEIN YTFE"/>
    <property type="match status" value="1"/>
</dbReference>
<dbReference type="AlphaFoldDB" id="A0A5D0QR83"/>
<dbReference type="InterPro" id="IPR012312">
    <property type="entry name" value="Hemerythrin-like"/>
</dbReference>
<name>A0A5D0QR83_9FLAO</name>
<evidence type="ECO:0000259" key="5">
    <source>
        <dbReference type="Pfam" id="PF01814"/>
    </source>
</evidence>
<reference evidence="6 7" key="1">
    <citation type="submission" date="2019-08" db="EMBL/GenBank/DDBJ databases">
        <title>Genomes of Antarctic Bizionia species.</title>
        <authorList>
            <person name="Bowman J.P."/>
        </authorList>
    </citation>
    <scope>NUCLEOTIDE SEQUENCE [LARGE SCALE GENOMIC DNA]</scope>
    <source>
        <strain evidence="6 7">APA-1</strain>
    </source>
</reference>
<dbReference type="InterPro" id="IPR019903">
    <property type="entry name" value="RIC_family"/>
</dbReference>
<evidence type="ECO:0000256" key="2">
    <source>
        <dbReference type="ARBA" id="ARBA00022490"/>
    </source>
</evidence>
<keyword evidence="2" id="KW-0963">Cytoplasm</keyword>
<gene>
    <name evidence="6" type="primary">ric</name>
    <name evidence="6" type="ORF">ES675_14310</name>
</gene>
<dbReference type="Gene3D" id="1.20.120.520">
    <property type="entry name" value="nmb1532 protein domain like"/>
    <property type="match status" value="1"/>
</dbReference>
<keyword evidence="4" id="KW-0408">Iron</keyword>
<comment type="subcellular location">
    <subcellularLocation>
        <location evidence="1">Cytoplasm</location>
    </subcellularLocation>
</comment>
<dbReference type="PANTHER" id="PTHR36438">
    <property type="entry name" value="IRON-SULFUR CLUSTER REPAIR PROTEIN YTFE"/>
    <property type="match status" value="1"/>
</dbReference>
<sequence length="245" mass="28043">METLHKNMSKPIGEFVADDFRTAAVFSNYGIDFCCKGHRTVEEVCNKNGVNPDELLSKLDAVLDSKGNSAIDYKSWPLDLLAEYIEKTHHRYVEEKIPVLRQFLDKLCKVHGGNHPELFKINELFTGCAGELSAHMKKEELILFPFIKKMVKATLAGQAIEAPHFGTVENPIAMMMEEHENEGERFRKIALITNNYTPPADACNTYKVTFAMLDEFEKDLHLHIHLENNILFPEAAKLEQRFFQE</sequence>
<keyword evidence="7" id="KW-1185">Reference proteome</keyword>
<dbReference type="GO" id="GO:0005737">
    <property type="term" value="C:cytoplasm"/>
    <property type="evidence" value="ECO:0007669"/>
    <property type="project" value="UniProtKB-SubCell"/>
</dbReference>
<evidence type="ECO:0000256" key="1">
    <source>
        <dbReference type="ARBA" id="ARBA00004496"/>
    </source>
</evidence>
<dbReference type="Proteomes" id="UP000324358">
    <property type="component" value="Unassembled WGS sequence"/>
</dbReference>
<dbReference type="Gene3D" id="1.10.3910.10">
    <property type="entry name" value="SP0561-like"/>
    <property type="match status" value="1"/>
</dbReference>
<comment type="caution">
    <text evidence="6">The sequence shown here is derived from an EMBL/GenBank/DDBJ whole genome shotgun (WGS) entry which is preliminary data.</text>
</comment>
<organism evidence="6 7">
    <name type="scientific">Bizionia algoritergicola</name>
    <dbReference type="NCBI Taxonomy" id="291187"/>
    <lineage>
        <taxon>Bacteria</taxon>
        <taxon>Pseudomonadati</taxon>
        <taxon>Bacteroidota</taxon>
        <taxon>Flavobacteriia</taxon>
        <taxon>Flavobacteriales</taxon>
        <taxon>Flavobacteriaceae</taxon>
        <taxon>Bizionia</taxon>
    </lineage>
</organism>
<dbReference type="RefSeq" id="WP_066255687.1">
    <property type="nucleotide sequence ID" value="NZ_VSKL01000006.1"/>
</dbReference>
<evidence type="ECO:0000313" key="6">
    <source>
        <dbReference type="EMBL" id="TYB71712.1"/>
    </source>
</evidence>
<dbReference type="NCBIfam" id="TIGR03652">
    <property type="entry name" value="FeS_repair_RIC"/>
    <property type="match status" value="1"/>
</dbReference>
<dbReference type="EMBL" id="VSKL01000006">
    <property type="protein sequence ID" value="TYB71712.1"/>
    <property type="molecule type" value="Genomic_DNA"/>
</dbReference>
<dbReference type="GO" id="GO:0046872">
    <property type="term" value="F:metal ion binding"/>
    <property type="evidence" value="ECO:0007669"/>
    <property type="project" value="UniProtKB-KW"/>
</dbReference>
<dbReference type="Pfam" id="PF01814">
    <property type="entry name" value="Hemerythrin"/>
    <property type="match status" value="1"/>
</dbReference>
<evidence type="ECO:0000256" key="3">
    <source>
        <dbReference type="ARBA" id="ARBA00022723"/>
    </source>
</evidence>
<accession>A0A5D0QR83</accession>
<protein>
    <submittedName>
        <fullName evidence="6">Iron-sulfur cluster repair di-iron protein</fullName>
    </submittedName>
</protein>
<keyword evidence="3" id="KW-0479">Metal-binding</keyword>
<evidence type="ECO:0000256" key="4">
    <source>
        <dbReference type="ARBA" id="ARBA00023004"/>
    </source>
</evidence>
<dbReference type="Pfam" id="PF04405">
    <property type="entry name" value="ScdA_N"/>
    <property type="match status" value="1"/>
</dbReference>
<evidence type="ECO:0000313" key="7">
    <source>
        <dbReference type="Proteomes" id="UP000324358"/>
    </source>
</evidence>
<proteinExistence type="predicted"/>
<feature type="domain" description="Hemerythrin-like" evidence="5">
    <location>
        <begin position="87"/>
        <end position="234"/>
    </location>
</feature>
<dbReference type="InterPro" id="IPR038062">
    <property type="entry name" value="ScdA-like_N_sf"/>
</dbReference>
<dbReference type="OrthoDB" id="9797132at2"/>